<keyword evidence="3" id="KW-1185">Reference proteome</keyword>
<accession>A0ABM0QEB7</accession>
<dbReference type="SUPFAM" id="SSF48403">
    <property type="entry name" value="Ankyrin repeat"/>
    <property type="match status" value="1"/>
</dbReference>
<evidence type="ECO:0000256" key="1">
    <source>
        <dbReference type="ARBA" id="ARBA00022737"/>
    </source>
</evidence>
<dbReference type="Pfam" id="PF13857">
    <property type="entry name" value="Ank_5"/>
    <property type="match status" value="1"/>
</dbReference>
<reference evidence="4" key="1">
    <citation type="submission" date="2025-08" db="UniProtKB">
        <authorList>
            <consortium name="RefSeq"/>
        </authorList>
    </citation>
    <scope>IDENTIFICATION</scope>
</reference>
<dbReference type="InterPro" id="IPR002110">
    <property type="entry name" value="Ankyrin_rpt"/>
</dbReference>
<evidence type="ECO:0000256" key="2">
    <source>
        <dbReference type="ARBA" id="ARBA00023043"/>
    </source>
</evidence>
<dbReference type="Gene3D" id="1.25.40.20">
    <property type="entry name" value="Ankyrin repeat-containing domain"/>
    <property type="match status" value="1"/>
</dbReference>
<keyword evidence="1" id="KW-0677">Repeat</keyword>
<dbReference type="PANTHER" id="PTHR46231:SF1">
    <property type="entry name" value="ANKYRIN REPEAT AND BTB_POZ DOMAIN-CONTAINING PROTEIN 1"/>
    <property type="match status" value="1"/>
</dbReference>
<dbReference type="InterPro" id="IPR044515">
    <property type="entry name" value="ABTB1"/>
</dbReference>
<evidence type="ECO:0000313" key="4">
    <source>
        <dbReference type="RefSeq" id="XP_008566708.1"/>
    </source>
</evidence>
<dbReference type="PANTHER" id="PTHR46231">
    <property type="entry name" value="ANKYRIN REPEAT AND BTB/POZ DOMAIN-CONTAINING PROTEIN 1"/>
    <property type="match status" value="1"/>
</dbReference>
<evidence type="ECO:0000313" key="3">
    <source>
        <dbReference type="Proteomes" id="UP000694923"/>
    </source>
</evidence>
<protein>
    <submittedName>
        <fullName evidence="4">BTB/POZ domain-containing protein At2g04740-like</fullName>
    </submittedName>
</protein>
<dbReference type="GeneID" id="103587084"/>
<sequence length="124" mass="13376">MPLSALGLQCPSCSACHLPSPSGVSPSQKGCFPSFPLPRSPPPEHDPALTQATASFLPRYLLEQRDVEVNVRDKWDSTPLYYACLCGHEELVLYLLANGPATHISPSTLCRPPSSVQPPLLPTL</sequence>
<organism evidence="3 4">
    <name type="scientific">Galeopterus variegatus</name>
    <name type="common">Malayan flying lemur</name>
    <name type="synonym">Cynocephalus variegatus</name>
    <dbReference type="NCBI Taxonomy" id="482537"/>
    <lineage>
        <taxon>Eukaryota</taxon>
        <taxon>Metazoa</taxon>
        <taxon>Chordata</taxon>
        <taxon>Craniata</taxon>
        <taxon>Vertebrata</taxon>
        <taxon>Euteleostomi</taxon>
        <taxon>Mammalia</taxon>
        <taxon>Eutheria</taxon>
        <taxon>Euarchontoglires</taxon>
        <taxon>Dermoptera</taxon>
        <taxon>Cynocephalidae</taxon>
        <taxon>Galeopterus</taxon>
    </lineage>
</organism>
<dbReference type="RefSeq" id="XP_008566708.1">
    <property type="nucleotide sequence ID" value="XM_008568486.1"/>
</dbReference>
<proteinExistence type="predicted"/>
<keyword evidence="2" id="KW-0040">ANK repeat</keyword>
<dbReference type="InterPro" id="IPR036770">
    <property type="entry name" value="Ankyrin_rpt-contain_sf"/>
</dbReference>
<name>A0ABM0QEB7_GALVR</name>
<dbReference type="Proteomes" id="UP000694923">
    <property type="component" value="Unplaced"/>
</dbReference>
<gene>
    <name evidence="4" type="primary">LOC103587084</name>
</gene>